<evidence type="ECO:0000256" key="2">
    <source>
        <dbReference type="ARBA" id="ARBA00022723"/>
    </source>
</evidence>
<dbReference type="GO" id="GO:0005506">
    <property type="term" value="F:iron ion binding"/>
    <property type="evidence" value="ECO:0007669"/>
    <property type="project" value="UniProtKB-UniRule"/>
</dbReference>
<evidence type="ECO:0000256" key="5">
    <source>
        <dbReference type="ARBA" id="ARBA00023002"/>
    </source>
</evidence>
<evidence type="ECO:0000259" key="8">
    <source>
        <dbReference type="PROSITE" id="PS51471"/>
    </source>
</evidence>
<dbReference type="GO" id="GO:0016706">
    <property type="term" value="F:2-oxoglutarate-dependent dioxygenase activity"/>
    <property type="evidence" value="ECO:0007669"/>
    <property type="project" value="UniProtKB-UniRule"/>
</dbReference>
<dbReference type="GO" id="GO:0031418">
    <property type="term" value="F:L-ascorbic acid binding"/>
    <property type="evidence" value="ECO:0007669"/>
    <property type="project" value="UniProtKB-KW"/>
</dbReference>
<dbReference type="RefSeq" id="WP_199469979.1">
    <property type="nucleotide sequence ID" value="NZ_JAEMNX010000027.1"/>
</dbReference>
<dbReference type="Gene3D" id="4.10.860.20">
    <property type="entry name" value="Rabenosyn, Rab binding domain"/>
    <property type="match status" value="1"/>
</dbReference>
<dbReference type="Pfam" id="PF13640">
    <property type="entry name" value="2OG-FeII_Oxy_3"/>
    <property type="match status" value="1"/>
</dbReference>
<dbReference type="Gene3D" id="2.60.120.620">
    <property type="entry name" value="q2cbj1_9rhob like domain"/>
    <property type="match status" value="1"/>
</dbReference>
<proteinExistence type="inferred from homology"/>
<dbReference type="GO" id="GO:0006879">
    <property type="term" value="P:intracellular iron ion homeostasis"/>
    <property type="evidence" value="ECO:0007669"/>
    <property type="project" value="TreeGrafter"/>
</dbReference>
<evidence type="ECO:0000313" key="10">
    <source>
        <dbReference type="Proteomes" id="UP000628710"/>
    </source>
</evidence>
<evidence type="ECO:0000256" key="6">
    <source>
        <dbReference type="ARBA" id="ARBA00023004"/>
    </source>
</evidence>
<evidence type="ECO:0000313" key="9">
    <source>
        <dbReference type="EMBL" id="MBJ7539584.1"/>
    </source>
</evidence>
<feature type="binding site" evidence="7">
    <location>
        <position position="96"/>
    </location>
    <ligand>
        <name>Fe cation</name>
        <dbReference type="ChEBI" id="CHEBI:24875"/>
    </ligand>
</feature>
<reference evidence="9" key="1">
    <citation type="submission" date="2020-12" db="EMBL/GenBank/DDBJ databases">
        <title>Marinomonas arctica sp. nov., a psychrotolerant bacterium isolated from the Arctic.</title>
        <authorList>
            <person name="Zhang Y."/>
        </authorList>
    </citation>
    <scope>NUCLEOTIDE SEQUENCE</scope>
    <source>
        <strain evidence="9">C1424</strain>
    </source>
</reference>
<keyword evidence="4 7" id="KW-0223">Dioxygenase</keyword>
<dbReference type="EMBL" id="JAEMNX010000027">
    <property type="protein sequence ID" value="MBJ7539584.1"/>
    <property type="molecule type" value="Genomic_DNA"/>
</dbReference>
<keyword evidence="6 7" id="KW-0408">Iron</keyword>
<dbReference type="InterPro" id="IPR041097">
    <property type="entry name" value="PKHD_C"/>
</dbReference>
<dbReference type="SMART" id="SM00702">
    <property type="entry name" value="P4Hc"/>
    <property type="match status" value="1"/>
</dbReference>
<accession>A0A934JYP4</accession>
<organism evidence="9 10">
    <name type="scientific">Marinomonas transparens</name>
    <dbReference type="NCBI Taxonomy" id="2795388"/>
    <lineage>
        <taxon>Bacteria</taxon>
        <taxon>Pseudomonadati</taxon>
        <taxon>Pseudomonadota</taxon>
        <taxon>Gammaproteobacteria</taxon>
        <taxon>Oceanospirillales</taxon>
        <taxon>Oceanospirillaceae</taxon>
        <taxon>Marinomonas</taxon>
    </lineage>
</organism>
<sequence length="227" mass="25617">MLITVSNVLSEHELKQYRQHLSDMEWQEGALSAGGQALQVKQNQQLDPESKLTQQLGDHILQVLSETAKFVAAALPLKISPPMFNCYQNGGHYGWHVDNAIRIIPGTPVRLRTDLSATIFLNDPSEYEGGELCIKDTYGEHQVKLQAGDMVLYPSTSLHQVLPVTKGQRLASFLWIESMVRDHEQREILFDLDQTIQALGTEQGLDHPQVVTLTTLYHRLIRLHVDT</sequence>
<dbReference type="AlphaFoldDB" id="A0A934JYP4"/>
<dbReference type="HAMAP" id="MF_00657">
    <property type="entry name" value="Hydroxyl_YbiX"/>
    <property type="match status" value="1"/>
</dbReference>
<dbReference type="GO" id="GO:0006974">
    <property type="term" value="P:DNA damage response"/>
    <property type="evidence" value="ECO:0007669"/>
    <property type="project" value="TreeGrafter"/>
</dbReference>
<dbReference type="NCBIfam" id="NF003975">
    <property type="entry name" value="PRK05467.1-4"/>
    <property type="match status" value="1"/>
</dbReference>
<evidence type="ECO:0000256" key="7">
    <source>
        <dbReference type="HAMAP-Rule" id="MF_00657"/>
    </source>
</evidence>
<dbReference type="PROSITE" id="PS51471">
    <property type="entry name" value="FE2OG_OXY"/>
    <property type="match status" value="1"/>
</dbReference>
<protein>
    <submittedName>
        <fullName evidence="9">Fe2+-dependent dioxygenase</fullName>
    </submittedName>
</protein>
<dbReference type="InterPro" id="IPR044862">
    <property type="entry name" value="Pro_4_hyd_alph_FE2OG_OXY"/>
</dbReference>
<comment type="cofactor">
    <cofactor evidence="7">
        <name>Fe(2+)</name>
        <dbReference type="ChEBI" id="CHEBI:29033"/>
    </cofactor>
    <text evidence="7">Binds 1 Fe(2+) ion per subunit.</text>
</comment>
<comment type="cofactor">
    <cofactor evidence="1 7">
        <name>L-ascorbate</name>
        <dbReference type="ChEBI" id="CHEBI:38290"/>
    </cofactor>
</comment>
<dbReference type="PANTHER" id="PTHR41536">
    <property type="entry name" value="PKHD-TYPE HYDROXYLASE YBIX"/>
    <property type="match status" value="1"/>
</dbReference>
<gene>
    <name evidence="9" type="ORF">I8J31_18060</name>
</gene>
<keyword evidence="5 7" id="KW-0560">Oxidoreductase</keyword>
<dbReference type="InterPro" id="IPR023550">
    <property type="entry name" value="PKHD_hydroxylase"/>
</dbReference>
<evidence type="ECO:0000256" key="3">
    <source>
        <dbReference type="ARBA" id="ARBA00022896"/>
    </source>
</evidence>
<keyword evidence="2 7" id="KW-0479">Metal-binding</keyword>
<dbReference type="PANTHER" id="PTHR41536:SF1">
    <property type="entry name" value="PKHD-TYPE HYDROXYLASE YBIX"/>
    <property type="match status" value="1"/>
</dbReference>
<dbReference type="Pfam" id="PF18331">
    <property type="entry name" value="PKHD_C"/>
    <property type="match status" value="1"/>
</dbReference>
<evidence type="ECO:0000256" key="4">
    <source>
        <dbReference type="ARBA" id="ARBA00022964"/>
    </source>
</evidence>
<dbReference type="Proteomes" id="UP000628710">
    <property type="component" value="Unassembled WGS sequence"/>
</dbReference>
<dbReference type="NCBIfam" id="NF003974">
    <property type="entry name" value="PRK05467.1-3"/>
    <property type="match status" value="1"/>
</dbReference>
<dbReference type="SUPFAM" id="SSF51197">
    <property type="entry name" value="Clavaminate synthase-like"/>
    <property type="match status" value="1"/>
</dbReference>
<evidence type="ECO:0000256" key="1">
    <source>
        <dbReference type="ARBA" id="ARBA00001961"/>
    </source>
</evidence>
<feature type="binding site" evidence="7">
    <location>
        <position position="169"/>
    </location>
    <ligand>
        <name>2-oxoglutarate</name>
        <dbReference type="ChEBI" id="CHEBI:16810"/>
    </ligand>
</feature>
<keyword evidence="10" id="KW-1185">Reference proteome</keyword>
<comment type="caution">
    <text evidence="9">The sequence shown here is derived from an EMBL/GenBank/DDBJ whole genome shotgun (WGS) entry which is preliminary data.</text>
</comment>
<dbReference type="InterPro" id="IPR006620">
    <property type="entry name" value="Pro_4_hyd_alph"/>
</dbReference>
<feature type="binding site" evidence="7">
    <location>
        <position position="98"/>
    </location>
    <ligand>
        <name>Fe cation</name>
        <dbReference type="ChEBI" id="CHEBI:24875"/>
    </ligand>
</feature>
<feature type="domain" description="Fe2OG dioxygenase" evidence="8">
    <location>
        <begin position="78"/>
        <end position="178"/>
    </location>
</feature>
<name>A0A934JYP4_9GAMM</name>
<feature type="binding site" evidence="7">
    <location>
        <position position="159"/>
    </location>
    <ligand>
        <name>Fe cation</name>
        <dbReference type="ChEBI" id="CHEBI:24875"/>
    </ligand>
</feature>
<dbReference type="InterPro" id="IPR005123">
    <property type="entry name" value="Oxoglu/Fe-dep_dioxygenase_dom"/>
</dbReference>
<keyword evidence="3 7" id="KW-0847">Vitamin C</keyword>